<dbReference type="InParanoid" id="A0A316VSM1"/>
<dbReference type="AlphaFoldDB" id="A0A316VSM1"/>
<sequence>MPRNRVVVAGRRTDSSTLSKWCGFFSILALHLSSSCKEACQIGGLALRELCHSTRTPSCRSYEDLRPNRALTRPLPRRRLLLLNQDQDLSRREQIVRKKPDWLKPKEMAMAKHRLLTMKLPESVQICDCLRSA</sequence>
<evidence type="ECO:0000313" key="2">
    <source>
        <dbReference type="Proteomes" id="UP000245783"/>
    </source>
</evidence>
<keyword evidence="2" id="KW-1185">Reference proteome</keyword>
<protein>
    <submittedName>
        <fullName evidence="1">Uncharacterized protein</fullName>
    </submittedName>
</protein>
<dbReference type="RefSeq" id="XP_025367799.1">
    <property type="nucleotide sequence ID" value="XM_025510998.1"/>
</dbReference>
<evidence type="ECO:0000313" key="1">
    <source>
        <dbReference type="EMBL" id="PWN40639.1"/>
    </source>
</evidence>
<reference evidence="1 2" key="1">
    <citation type="journal article" date="2018" name="Mol. Biol. Evol.">
        <title>Broad Genomic Sampling Reveals a Smut Pathogenic Ancestry of the Fungal Clade Ustilaginomycotina.</title>
        <authorList>
            <person name="Kijpornyongpan T."/>
            <person name="Mondo S.J."/>
            <person name="Barry K."/>
            <person name="Sandor L."/>
            <person name="Lee J."/>
            <person name="Lipzen A."/>
            <person name="Pangilinan J."/>
            <person name="LaButti K."/>
            <person name="Hainaut M."/>
            <person name="Henrissat B."/>
            <person name="Grigoriev I.V."/>
            <person name="Spatafora J.W."/>
            <person name="Aime M.C."/>
        </authorList>
    </citation>
    <scope>NUCLEOTIDE SEQUENCE [LARGE SCALE GENOMIC DNA]</scope>
    <source>
        <strain evidence="1 2">MCA 4658</strain>
    </source>
</reference>
<name>A0A316VSM1_9BASI</name>
<gene>
    <name evidence="1" type="ORF">IE81DRAFT_215067</name>
</gene>
<organism evidence="1 2">
    <name type="scientific">Ceraceosorus guamensis</name>
    <dbReference type="NCBI Taxonomy" id="1522189"/>
    <lineage>
        <taxon>Eukaryota</taxon>
        <taxon>Fungi</taxon>
        <taxon>Dikarya</taxon>
        <taxon>Basidiomycota</taxon>
        <taxon>Ustilaginomycotina</taxon>
        <taxon>Exobasidiomycetes</taxon>
        <taxon>Ceraceosorales</taxon>
        <taxon>Ceraceosoraceae</taxon>
        <taxon>Ceraceosorus</taxon>
    </lineage>
</organism>
<accession>A0A316VSM1</accession>
<dbReference type="Proteomes" id="UP000245783">
    <property type="component" value="Unassembled WGS sequence"/>
</dbReference>
<dbReference type="GeneID" id="37032868"/>
<proteinExistence type="predicted"/>
<dbReference type="EMBL" id="KZ819411">
    <property type="protein sequence ID" value="PWN40639.1"/>
    <property type="molecule type" value="Genomic_DNA"/>
</dbReference>